<dbReference type="EMBL" id="CP051480">
    <property type="protein sequence ID" value="QJG66604.1"/>
    <property type="molecule type" value="Genomic_DNA"/>
</dbReference>
<proteinExistence type="inferred from homology"/>
<dbReference type="EC" id="5.3.1.1" evidence="3"/>
<protein>
    <recommendedName>
        <fullName evidence="3">Triosephosphate isomerase</fullName>
        <ecNumber evidence="3">5.3.1.1</ecNumber>
    </recommendedName>
</protein>
<evidence type="ECO:0000313" key="4">
    <source>
        <dbReference type="EMBL" id="QJG66604.1"/>
    </source>
</evidence>
<dbReference type="UniPathway" id="UPA00109">
    <property type="reaction ID" value="UER00189"/>
</dbReference>
<dbReference type="InterPro" id="IPR000652">
    <property type="entry name" value="Triosephosphate_isomerase"/>
</dbReference>
<keyword evidence="3" id="KW-0324">Glycolysis</keyword>
<reference evidence="4 5" key="1">
    <citation type="submission" date="2020-04" db="EMBL/GenBank/DDBJ databases">
        <title>Novel Mycoplasma species detected in Phocoena phocoena (harbor porpoise) from the USA.</title>
        <authorList>
            <person name="Volokhov D.V."/>
        </authorList>
    </citation>
    <scope>NUCLEOTIDE SEQUENCE [LARGE SCALE GENOMIC DNA]</scope>
    <source>
        <strain evidence="4 5">C264-NAS</strain>
    </source>
</reference>
<gene>
    <name evidence="4" type="ORF">HGG64_02755</name>
</gene>
<dbReference type="Gene3D" id="3.20.20.70">
    <property type="entry name" value="Aldolase class I"/>
    <property type="match status" value="1"/>
</dbReference>
<comment type="pathway">
    <text evidence="3">Carbohydrate biosynthesis; gluconeogenesis.</text>
</comment>
<evidence type="ECO:0000313" key="5">
    <source>
        <dbReference type="Proteomes" id="UP000501728"/>
    </source>
</evidence>
<keyword evidence="5" id="KW-1185">Reference proteome</keyword>
<dbReference type="CDD" id="cd00311">
    <property type="entry name" value="TIM"/>
    <property type="match status" value="1"/>
</dbReference>
<evidence type="ECO:0000256" key="1">
    <source>
        <dbReference type="ARBA" id="ARBA00007422"/>
    </source>
</evidence>
<dbReference type="GO" id="GO:0004807">
    <property type="term" value="F:triose-phosphate isomerase activity"/>
    <property type="evidence" value="ECO:0007669"/>
    <property type="project" value="UniProtKB-EC"/>
</dbReference>
<dbReference type="InterPro" id="IPR013785">
    <property type="entry name" value="Aldolase_TIM"/>
</dbReference>
<comment type="subcellular location">
    <subcellularLocation>
        <location evidence="3">Cytoplasm</location>
    </subcellularLocation>
</comment>
<keyword evidence="3" id="KW-0963">Cytoplasm</keyword>
<keyword evidence="3" id="KW-0312">Gluconeogenesis</keyword>
<dbReference type="AlphaFoldDB" id="A0A858U0K6"/>
<comment type="pathway">
    <text evidence="3">Carbohydrate degradation; glycolysis; D-glyceraldehyde 3-phosphate from glycerone phosphate: step 1/1.</text>
</comment>
<dbReference type="GO" id="GO:0046166">
    <property type="term" value="P:glyceraldehyde-3-phosphate biosynthetic process"/>
    <property type="evidence" value="ECO:0007669"/>
    <property type="project" value="TreeGrafter"/>
</dbReference>
<organism evidence="4 5">
    <name type="scientific">Mycoplasma phocoeninasale</name>
    <dbReference type="NCBI Taxonomy" id="2726117"/>
    <lineage>
        <taxon>Bacteria</taxon>
        <taxon>Bacillati</taxon>
        <taxon>Mycoplasmatota</taxon>
        <taxon>Mollicutes</taxon>
        <taxon>Mycoplasmataceae</taxon>
        <taxon>Mycoplasma</taxon>
    </lineage>
</organism>
<dbReference type="Proteomes" id="UP000501728">
    <property type="component" value="Chromosome"/>
</dbReference>
<dbReference type="PANTHER" id="PTHR21139">
    <property type="entry name" value="TRIOSEPHOSPHATE ISOMERASE"/>
    <property type="match status" value="1"/>
</dbReference>
<comment type="subunit">
    <text evidence="3">Homodimer.</text>
</comment>
<accession>A0A858U0K6</accession>
<dbReference type="InterPro" id="IPR035990">
    <property type="entry name" value="TIM_sf"/>
</dbReference>
<evidence type="ECO:0000256" key="2">
    <source>
        <dbReference type="ARBA" id="ARBA00023235"/>
    </source>
</evidence>
<comment type="similarity">
    <text evidence="1 3">Belongs to the triosephosphate isomerase family.</text>
</comment>
<dbReference type="RefSeq" id="WP_169580428.1">
    <property type="nucleotide sequence ID" value="NZ_CP051480.1"/>
</dbReference>
<sequence length="240" mass="26862">MKYLIANLKMNLTYSESENYIKKIENAYQQSEVNGNVQLGMAFSYDAISLSNKCKKRSFWLGSQNIGHKIQGALTGEVSIRSAEELGLDFVIIGHSERRLWFNENNELINQKLALVEKTNLKAILCIGENHEEFSSGRTEEVIKNQLAAALKNVNIFDKLLISYEPVYCIGNGVIPEKEHIQKIVNLIHSLTNKNIPILYGGSVCQANILEIKEIENLSGFLVGTAAIKAEDFIELSKAL</sequence>
<dbReference type="GO" id="GO:0005829">
    <property type="term" value="C:cytosol"/>
    <property type="evidence" value="ECO:0007669"/>
    <property type="project" value="TreeGrafter"/>
</dbReference>
<dbReference type="GO" id="GO:0006096">
    <property type="term" value="P:glycolytic process"/>
    <property type="evidence" value="ECO:0007669"/>
    <property type="project" value="UniProtKB-UniPathway"/>
</dbReference>
<dbReference type="SUPFAM" id="SSF51351">
    <property type="entry name" value="Triosephosphate isomerase (TIM)"/>
    <property type="match status" value="1"/>
</dbReference>
<comment type="catalytic activity">
    <reaction evidence="3">
        <text>D-glyceraldehyde 3-phosphate = dihydroxyacetone phosphate</text>
        <dbReference type="Rhea" id="RHEA:18585"/>
        <dbReference type="ChEBI" id="CHEBI:57642"/>
        <dbReference type="ChEBI" id="CHEBI:59776"/>
        <dbReference type="EC" id="5.3.1.1"/>
    </reaction>
</comment>
<dbReference type="GO" id="GO:0019563">
    <property type="term" value="P:glycerol catabolic process"/>
    <property type="evidence" value="ECO:0007669"/>
    <property type="project" value="TreeGrafter"/>
</dbReference>
<dbReference type="PROSITE" id="PS51440">
    <property type="entry name" value="TIM_2"/>
    <property type="match status" value="1"/>
</dbReference>
<keyword evidence="2 3" id="KW-0413">Isomerase</keyword>
<dbReference type="Pfam" id="PF00121">
    <property type="entry name" value="TIM"/>
    <property type="match status" value="1"/>
</dbReference>
<dbReference type="UniPathway" id="UPA00138"/>
<evidence type="ECO:0000256" key="3">
    <source>
        <dbReference type="RuleBase" id="RU363013"/>
    </source>
</evidence>
<dbReference type="PANTHER" id="PTHR21139:SF42">
    <property type="entry name" value="TRIOSEPHOSPHATE ISOMERASE"/>
    <property type="match status" value="1"/>
</dbReference>
<dbReference type="GO" id="GO:0006094">
    <property type="term" value="P:gluconeogenesis"/>
    <property type="evidence" value="ECO:0007669"/>
    <property type="project" value="UniProtKB-UniPathway"/>
</dbReference>
<name>A0A858U0K6_9MOLU</name>
<dbReference type="KEGG" id="mphn:HGG64_02755"/>